<keyword evidence="4 8" id="KW-0819">tRNA processing</keyword>
<dbReference type="GO" id="GO:0005737">
    <property type="term" value="C:cytoplasm"/>
    <property type="evidence" value="ECO:0007669"/>
    <property type="project" value="UniProtKB-SubCell"/>
</dbReference>
<dbReference type="RefSeq" id="WP_154288248.1">
    <property type="nucleotide sequence ID" value="NZ_WKJI01000003.1"/>
</dbReference>
<evidence type="ECO:0000259" key="9">
    <source>
        <dbReference type="SMART" id="SM00977"/>
    </source>
</evidence>
<gene>
    <name evidence="8 10" type="primary">tilS</name>
    <name evidence="10" type="ORF">GJJ64_13245</name>
</gene>
<dbReference type="EMBL" id="WKJI01000003">
    <property type="protein sequence ID" value="MRX48157.1"/>
    <property type="molecule type" value="Genomic_DNA"/>
</dbReference>
<dbReference type="Proteomes" id="UP000462931">
    <property type="component" value="Unassembled WGS sequence"/>
</dbReference>
<dbReference type="Pfam" id="PF01171">
    <property type="entry name" value="ATP_bind_3"/>
    <property type="match status" value="1"/>
</dbReference>
<dbReference type="SMART" id="SM00977">
    <property type="entry name" value="TilS_C"/>
    <property type="match status" value="1"/>
</dbReference>
<dbReference type="CDD" id="cd01992">
    <property type="entry name" value="TilS_N"/>
    <property type="match status" value="1"/>
</dbReference>
<dbReference type="AlphaFoldDB" id="A0A7K0FSU3"/>
<protein>
    <recommendedName>
        <fullName evidence="8">tRNA(Ile)-lysidine synthase</fullName>
        <ecNumber evidence="8">6.3.4.19</ecNumber>
    </recommendedName>
    <alternativeName>
        <fullName evidence="8">tRNA(Ile)-2-lysyl-cytidine synthase</fullName>
    </alternativeName>
    <alternativeName>
        <fullName evidence="8">tRNA(Ile)-lysidine synthetase</fullName>
    </alternativeName>
</protein>
<keyword evidence="2 8" id="KW-0963">Cytoplasm</keyword>
<dbReference type="NCBIfam" id="TIGR02432">
    <property type="entry name" value="lysidine_TilS_N"/>
    <property type="match status" value="1"/>
</dbReference>
<comment type="similarity">
    <text evidence="8">Belongs to the tRNA(Ile)-lysidine synthase family.</text>
</comment>
<dbReference type="GO" id="GO:0006400">
    <property type="term" value="P:tRNA modification"/>
    <property type="evidence" value="ECO:0007669"/>
    <property type="project" value="UniProtKB-UniRule"/>
</dbReference>
<dbReference type="Pfam" id="PF11734">
    <property type="entry name" value="TilS_C"/>
    <property type="match status" value="1"/>
</dbReference>
<evidence type="ECO:0000256" key="5">
    <source>
        <dbReference type="ARBA" id="ARBA00022741"/>
    </source>
</evidence>
<evidence type="ECO:0000313" key="10">
    <source>
        <dbReference type="EMBL" id="MRX48157.1"/>
    </source>
</evidence>
<feature type="domain" description="Lysidine-tRNA(Ile) synthetase C-terminal" evidence="9">
    <location>
        <begin position="365"/>
        <end position="438"/>
    </location>
</feature>
<accession>A0A7K0FSU3</accession>
<evidence type="ECO:0000256" key="8">
    <source>
        <dbReference type="HAMAP-Rule" id="MF_01161"/>
    </source>
</evidence>
<dbReference type="InterPro" id="IPR011063">
    <property type="entry name" value="TilS/TtcA_N"/>
</dbReference>
<dbReference type="InterPro" id="IPR012796">
    <property type="entry name" value="Lysidine-tRNA-synth_C"/>
</dbReference>
<reference evidence="10 11" key="1">
    <citation type="submission" date="2019-11" db="EMBL/GenBank/DDBJ databases">
        <authorList>
            <person name="Cheng Q."/>
            <person name="Yang Z."/>
        </authorList>
    </citation>
    <scope>NUCLEOTIDE SEQUENCE [LARGE SCALE GENOMIC DNA]</scope>
    <source>
        <strain evidence="10 11">HX-22-1</strain>
    </source>
</reference>
<evidence type="ECO:0000256" key="1">
    <source>
        <dbReference type="ARBA" id="ARBA00004496"/>
    </source>
</evidence>
<dbReference type="NCBIfam" id="TIGR02433">
    <property type="entry name" value="lysidine_TilS_C"/>
    <property type="match status" value="1"/>
</dbReference>
<evidence type="ECO:0000256" key="2">
    <source>
        <dbReference type="ARBA" id="ARBA00022490"/>
    </source>
</evidence>
<dbReference type="InterPro" id="IPR012094">
    <property type="entry name" value="tRNA_Ile_lys_synt"/>
</dbReference>
<evidence type="ECO:0000256" key="3">
    <source>
        <dbReference type="ARBA" id="ARBA00022598"/>
    </source>
</evidence>
<dbReference type="SUPFAM" id="SSF56037">
    <property type="entry name" value="PheT/TilS domain"/>
    <property type="match status" value="1"/>
</dbReference>
<keyword evidence="6 8" id="KW-0067">ATP-binding</keyword>
<organism evidence="10 11">
    <name type="scientific">Pedobacter puniceum</name>
    <dbReference type="NCBI Taxonomy" id="2666136"/>
    <lineage>
        <taxon>Bacteria</taxon>
        <taxon>Pseudomonadati</taxon>
        <taxon>Bacteroidota</taxon>
        <taxon>Sphingobacteriia</taxon>
        <taxon>Sphingobacteriales</taxon>
        <taxon>Sphingobacteriaceae</taxon>
        <taxon>Pedobacter</taxon>
    </lineage>
</organism>
<comment type="subcellular location">
    <subcellularLocation>
        <location evidence="1 8">Cytoplasm</location>
    </subcellularLocation>
</comment>
<keyword evidence="3 8" id="KW-0436">Ligase</keyword>
<dbReference type="GO" id="GO:0005524">
    <property type="term" value="F:ATP binding"/>
    <property type="evidence" value="ECO:0007669"/>
    <property type="project" value="UniProtKB-UniRule"/>
</dbReference>
<evidence type="ECO:0000313" key="11">
    <source>
        <dbReference type="Proteomes" id="UP000462931"/>
    </source>
</evidence>
<keyword evidence="5 8" id="KW-0547">Nucleotide-binding</keyword>
<feature type="binding site" evidence="8">
    <location>
        <begin position="29"/>
        <end position="34"/>
    </location>
    <ligand>
        <name>ATP</name>
        <dbReference type="ChEBI" id="CHEBI:30616"/>
    </ligand>
</feature>
<comment type="function">
    <text evidence="8">Ligates lysine onto the cytidine present at position 34 of the AUA codon-specific tRNA(Ile) that contains the anticodon CAU, in an ATP-dependent manner. Cytidine is converted to lysidine, thus changing the amino acid specificity of the tRNA from methionine to isoleucine.</text>
</comment>
<dbReference type="GO" id="GO:0032267">
    <property type="term" value="F:tRNA(Ile)-lysidine synthase activity"/>
    <property type="evidence" value="ECO:0007669"/>
    <property type="project" value="UniProtKB-EC"/>
</dbReference>
<name>A0A7K0FSU3_9SPHI</name>
<dbReference type="InterPro" id="IPR012795">
    <property type="entry name" value="tRNA_Ile_lys_synt_N"/>
</dbReference>
<keyword evidence="11" id="KW-1185">Reference proteome</keyword>
<dbReference type="InterPro" id="IPR014729">
    <property type="entry name" value="Rossmann-like_a/b/a_fold"/>
</dbReference>
<dbReference type="EC" id="6.3.4.19" evidence="8"/>
<dbReference type="PANTHER" id="PTHR43033">
    <property type="entry name" value="TRNA(ILE)-LYSIDINE SYNTHASE-RELATED"/>
    <property type="match status" value="1"/>
</dbReference>
<dbReference type="PANTHER" id="PTHR43033:SF1">
    <property type="entry name" value="TRNA(ILE)-LYSIDINE SYNTHASE-RELATED"/>
    <property type="match status" value="1"/>
</dbReference>
<evidence type="ECO:0000256" key="4">
    <source>
        <dbReference type="ARBA" id="ARBA00022694"/>
    </source>
</evidence>
<sequence length="445" mass="51416">MLWQLKSFQDFIKSEGLIGPKDTVLLAVSGGKDSVAMAHLFKQANFSFAIAHCNFQLRGAESDRDEQFVAQLAKTLEVPFHHTHFNTLAYADEHKISTQMAARDLRYRFFEELASTFNYQKIAVAQHQNDAIETVILNLTRGTGIAGLHGIKTERQNIIRPLMLFKREDIDAYITANQLDFVEDSSNSSTKYIRNKIRHQIIPVMKEINPSLEDTFQKNIAYFSDLEAFLKASIQEYKQKLFQKHPKGYQISIQKLKQIPAVHFILTELLLPYGFNSTTVTDVILGLDKESGKTFFGKDYVLLIDRAYIFLQKIQQEQHTELILNKDDLMLYFQDFIITQEITETTFSNSQTTAFVDTEKLKYPLTLRTWQEGDKFRPLGMKGFKKLSDFFISLKIPLMQKHLIPVLVNADGNIIWIAGYRLDERFKITTDTKKITKFELKNIKP</sequence>
<comment type="caution">
    <text evidence="10">The sequence shown here is derived from an EMBL/GenBank/DDBJ whole genome shotgun (WGS) entry which is preliminary data.</text>
</comment>
<dbReference type="SUPFAM" id="SSF52402">
    <property type="entry name" value="Adenine nucleotide alpha hydrolases-like"/>
    <property type="match status" value="1"/>
</dbReference>
<evidence type="ECO:0000256" key="7">
    <source>
        <dbReference type="ARBA" id="ARBA00048539"/>
    </source>
</evidence>
<evidence type="ECO:0000256" key="6">
    <source>
        <dbReference type="ARBA" id="ARBA00022840"/>
    </source>
</evidence>
<dbReference type="HAMAP" id="MF_01161">
    <property type="entry name" value="tRNA_Ile_lys_synt"/>
    <property type="match status" value="1"/>
</dbReference>
<proteinExistence type="inferred from homology"/>
<comment type="domain">
    <text evidence="8">The N-terminal region contains the highly conserved SGGXDS motif, predicted to be a P-loop motif involved in ATP binding.</text>
</comment>
<comment type="catalytic activity">
    <reaction evidence="7 8">
        <text>cytidine(34) in tRNA(Ile2) + L-lysine + ATP = lysidine(34) in tRNA(Ile2) + AMP + diphosphate + H(+)</text>
        <dbReference type="Rhea" id="RHEA:43744"/>
        <dbReference type="Rhea" id="RHEA-COMP:10625"/>
        <dbReference type="Rhea" id="RHEA-COMP:10670"/>
        <dbReference type="ChEBI" id="CHEBI:15378"/>
        <dbReference type="ChEBI" id="CHEBI:30616"/>
        <dbReference type="ChEBI" id="CHEBI:32551"/>
        <dbReference type="ChEBI" id="CHEBI:33019"/>
        <dbReference type="ChEBI" id="CHEBI:82748"/>
        <dbReference type="ChEBI" id="CHEBI:83665"/>
        <dbReference type="ChEBI" id="CHEBI:456215"/>
        <dbReference type="EC" id="6.3.4.19"/>
    </reaction>
</comment>
<dbReference type="Gene3D" id="3.40.50.620">
    <property type="entry name" value="HUPs"/>
    <property type="match status" value="1"/>
</dbReference>